<evidence type="ECO:0000313" key="3">
    <source>
        <dbReference type="Proteomes" id="UP000324222"/>
    </source>
</evidence>
<feature type="compositionally biased region" description="Pro residues" evidence="1">
    <location>
        <begin position="82"/>
        <end position="93"/>
    </location>
</feature>
<name>A0A5B7IFC5_PORTR</name>
<gene>
    <name evidence="2" type="ORF">E2C01_077246</name>
</gene>
<keyword evidence="3" id="KW-1185">Reference proteome</keyword>
<sequence>MFMGVVPFSAARQSGASCARRQCCRPRGEGREGREGERKSKTGKKMIMQVSVTATAPDGVIRLRRPVEVVVVVVVDGVKLAPSPPLPLPPPPLHSWSGSDE</sequence>
<feature type="region of interest" description="Disordered" evidence="1">
    <location>
        <begin position="24"/>
        <end position="43"/>
    </location>
</feature>
<evidence type="ECO:0000313" key="2">
    <source>
        <dbReference type="EMBL" id="MPC82572.1"/>
    </source>
</evidence>
<feature type="region of interest" description="Disordered" evidence="1">
    <location>
        <begin position="80"/>
        <end position="101"/>
    </location>
</feature>
<organism evidence="2 3">
    <name type="scientific">Portunus trituberculatus</name>
    <name type="common">Swimming crab</name>
    <name type="synonym">Neptunus trituberculatus</name>
    <dbReference type="NCBI Taxonomy" id="210409"/>
    <lineage>
        <taxon>Eukaryota</taxon>
        <taxon>Metazoa</taxon>
        <taxon>Ecdysozoa</taxon>
        <taxon>Arthropoda</taxon>
        <taxon>Crustacea</taxon>
        <taxon>Multicrustacea</taxon>
        <taxon>Malacostraca</taxon>
        <taxon>Eumalacostraca</taxon>
        <taxon>Eucarida</taxon>
        <taxon>Decapoda</taxon>
        <taxon>Pleocyemata</taxon>
        <taxon>Brachyura</taxon>
        <taxon>Eubrachyura</taxon>
        <taxon>Portunoidea</taxon>
        <taxon>Portunidae</taxon>
        <taxon>Portuninae</taxon>
        <taxon>Portunus</taxon>
    </lineage>
</organism>
<comment type="caution">
    <text evidence="2">The sequence shown here is derived from an EMBL/GenBank/DDBJ whole genome shotgun (WGS) entry which is preliminary data.</text>
</comment>
<dbReference type="Proteomes" id="UP000324222">
    <property type="component" value="Unassembled WGS sequence"/>
</dbReference>
<proteinExistence type="predicted"/>
<dbReference type="AlphaFoldDB" id="A0A5B7IFC5"/>
<feature type="compositionally biased region" description="Basic and acidic residues" evidence="1">
    <location>
        <begin position="26"/>
        <end position="40"/>
    </location>
</feature>
<protein>
    <submittedName>
        <fullName evidence="2">Uncharacterized protein</fullName>
    </submittedName>
</protein>
<evidence type="ECO:0000256" key="1">
    <source>
        <dbReference type="SAM" id="MobiDB-lite"/>
    </source>
</evidence>
<reference evidence="2 3" key="1">
    <citation type="submission" date="2019-05" db="EMBL/GenBank/DDBJ databases">
        <title>Another draft genome of Portunus trituberculatus and its Hox gene families provides insights of decapod evolution.</title>
        <authorList>
            <person name="Jeong J.-H."/>
            <person name="Song I."/>
            <person name="Kim S."/>
            <person name="Choi T."/>
            <person name="Kim D."/>
            <person name="Ryu S."/>
            <person name="Kim W."/>
        </authorList>
    </citation>
    <scope>NUCLEOTIDE SEQUENCE [LARGE SCALE GENOMIC DNA]</scope>
    <source>
        <tissue evidence="2">Muscle</tissue>
    </source>
</reference>
<accession>A0A5B7IFC5</accession>
<dbReference type="EMBL" id="VSRR010060146">
    <property type="protein sequence ID" value="MPC82572.1"/>
    <property type="molecule type" value="Genomic_DNA"/>
</dbReference>